<organism evidence="1 2">
    <name type="scientific">Paeniclostridium hominis</name>
    <dbReference type="NCBI Taxonomy" id="2764329"/>
    <lineage>
        <taxon>Bacteria</taxon>
        <taxon>Bacillati</taxon>
        <taxon>Bacillota</taxon>
        <taxon>Clostridia</taxon>
        <taxon>Peptostreptococcales</taxon>
        <taxon>Peptostreptococcaceae</taxon>
        <taxon>Paeniclostridium</taxon>
    </lineage>
</organism>
<dbReference type="EMBL" id="JACRWD010000016">
    <property type="protein sequence ID" value="MBC6005037.1"/>
    <property type="molecule type" value="Genomic_DNA"/>
</dbReference>
<keyword evidence="2" id="KW-1185">Reference proteome</keyword>
<gene>
    <name evidence="1" type="ORF">H8891_14730</name>
</gene>
<dbReference type="Proteomes" id="UP000611796">
    <property type="component" value="Unassembled WGS sequence"/>
</dbReference>
<accession>A0ABR7K7E2</accession>
<evidence type="ECO:0000313" key="1">
    <source>
        <dbReference type="EMBL" id="MBC6005037.1"/>
    </source>
</evidence>
<reference evidence="1 2" key="1">
    <citation type="submission" date="2020-08" db="EMBL/GenBank/DDBJ databases">
        <authorList>
            <person name="Liu C."/>
            <person name="Sun Q."/>
        </authorList>
    </citation>
    <scope>NUCLEOTIDE SEQUENCE [LARGE SCALE GENOMIC DNA]</scope>
    <source>
        <strain evidence="1 2">NSJ-45</strain>
    </source>
</reference>
<sequence>MDVQKLWLKISGSITFYLKYYDKELSNEELLKDYLEYTLNEEDGKYQYLDKQTFEYIDLDDEIVDKAKKAFMERLEKRRLKEFKEEVKEVVPIKNNVVSFSKYKNKK</sequence>
<name>A0ABR7K7E2_9FIRM</name>
<evidence type="ECO:0000313" key="2">
    <source>
        <dbReference type="Proteomes" id="UP000611796"/>
    </source>
</evidence>
<comment type="caution">
    <text evidence="1">The sequence shown here is derived from an EMBL/GenBank/DDBJ whole genome shotgun (WGS) entry which is preliminary data.</text>
</comment>
<protein>
    <submittedName>
        <fullName evidence="1">Uncharacterized protein</fullName>
    </submittedName>
</protein>
<dbReference type="RefSeq" id="WP_187006989.1">
    <property type="nucleotide sequence ID" value="NZ_JACRWD010000016.1"/>
</dbReference>
<proteinExistence type="predicted"/>